<dbReference type="InterPro" id="IPR025857">
    <property type="entry name" value="MacB_PCD"/>
</dbReference>
<dbReference type="AlphaFoldDB" id="A0A7J0BI02"/>
<protein>
    <submittedName>
        <fullName evidence="10">ABC transporter permease</fullName>
    </submittedName>
</protein>
<dbReference type="InterPro" id="IPR005891">
    <property type="entry name" value="DevC"/>
</dbReference>
<evidence type="ECO:0000256" key="1">
    <source>
        <dbReference type="ARBA" id="ARBA00004651"/>
    </source>
</evidence>
<dbReference type="InterPro" id="IPR051125">
    <property type="entry name" value="ABC-4/HrtB_transporter"/>
</dbReference>
<keyword evidence="5 7" id="KW-1133">Transmembrane helix</keyword>
<comment type="caution">
    <text evidence="10">The sequence shown here is derived from an EMBL/GenBank/DDBJ whole genome shotgun (WGS) entry which is preliminary data.</text>
</comment>
<evidence type="ECO:0000256" key="4">
    <source>
        <dbReference type="ARBA" id="ARBA00022692"/>
    </source>
</evidence>
<sequence>MISTIAWQNLFHDKIRLSVTLIGIVFAVVLITVQVGLFLGFVDTISGVIRHSGADVWVASKGVKNFDIAMPMNEGKLYEVRSVSGVAKASPMVVHFSLWKKKGGGQESIEVVGFDMATGLGGPWNLTQGKTEMLDAADTVFLDQLYLDRLGVESLGQEVEIEGKRARVIGLTSGIRSFTTSPYVFTAFKNAPKYSAVKPEQLTYVLVKAESGIPPETLRDRIRRQVPHVDVFTSAEFAQKTEHYWMFSTGAGVSLLLAALLGFIVGMVVVAQTLYATTLDHMAEFATLKAMGAPNSFIYKILILQAIISASLGYGCGMIICMYIVKLNTGGDAAILLPQNVALGMLGLTIIMCVTASFISIRKVTTIDPAIVFKGR</sequence>
<comment type="subcellular location">
    <subcellularLocation>
        <location evidence="1">Cell membrane</location>
        <topology evidence="1">Multi-pass membrane protein</topology>
    </subcellularLocation>
</comment>
<evidence type="ECO:0000256" key="2">
    <source>
        <dbReference type="ARBA" id="ARBA00022448"/>
    </source>
</evidence>
<evidence type="ECO:0000313" key="10">
    <source>
        <dbReference type="EMBL" id="GFM33188.1"/>
    </source>
</evidence>
<keyword evidence="6 7" id="KW-0472">Membrane</keyword>
<evidence type="ECO:0000259" key="8">
    <source>
        <dbReference type="Pfam" id="PF02687"/>
    </source>
</evidence>
<feature type="transmembrane region" description="Helical" evidence="7">
    <location>
        <begin position="337"/>
        <end position="359"/>
    </location>
</feature>
<proteinExistence type="predicted"/>
<feature type="transmembrane region" description="Helical" evidence="7">
    <location>
        <begin position="297"/>
        <end position="325"/>
    </location>
</feature>
<feature type="domain" description="MacB-like periplasmic core" evidence="9">
    <location>
        <begin position="19"/>
        <end position="224"/>
    </location>
</feature>
<dbReference type="Pfam" id="PF12704">
    <property type="entry name" value="MacB_PCD"/>
    <property type="match status" value="1"/>
</dbReference>
<name>A0A7J0BI02_9BACT</name>
<evidence type="ECO:0000256" key="6">
    <source>
        <dbReference type="ARBA" id="ARBA00023136"/>
    </source>
</evidence>
<dbReference type="PIRSF" id="PIRSF031773">
    <property type="entry name" value="DevC"/>
    <property type="match status" value="1"/>
</dbReference>
<reference evidence="10 11" key="1">
    <citation type="submission" date="2020-05" db="EMBL/GenBank/DDBJ databases">
        <title>Draft genome sequence of Desulfovibrio sp. strain HN2T.</title>
        <authorList>
            <person name="Ueno A."/>
            <person name="Tamazawa S."/>
            <person name="Tamamura S."/>
            <person name="Murakami T."/>
            <person name="Kiyama T."/>
            <person name="Inomata H."/>
            <person name="Amano Y."/>
            <person name="Miyakawa K."/>
            <person name="Tamaki H."/>
            <person name="Naganuma T."/>
            <person name="Kaneko K."/>
        </authorList>
    </citation>
    <scope>NUCLEOTIDE SEQUENCE [LARGE SCALE GENOMIC DNA]</scope>
    <source>
        <strain evidence="10 11">HN2</strain>
    </source>
</reference>
<evidence type="ECO:0000259" key="9">
    <source>
        <dbReference type="Pfam" id="PF12704"/>
    </source>
</evidence>
<dbReference type="InterPro" id="IPR003838">
    <property type="entry name" value="ABC3_permease_C"/>
</dbReference>
<dbReference type="PANTHER" id="PTHR43738">
    <property type="entry name" value="ABC TRANSPORTER, MEMBRANE PROTEIN"/>
    <property type="match status" value="1"/>
</dbReference>
<dbReference type="Proteomes" id="UP000503840">
    <property type="component" value="Unassembled WGS sequence"/>
</dbReference>
<keyword evidence="2" id="KW-0813">Transport</keyword>
<keyword evidence="11" id="KW-1185">Reference proteome</keyword>
<feature type="transmembrane region" description="Helical" evidence="7">
    <location>
        <begin position="244"/>
        <end position="276"/>
    </location>
</feature>
<evidence type="ECO:0000256" key="7">
    <source>
        <dbReference type="SAM" id="Phobius"/>
    </source>
</evidence>
<keyword evidence="4 7" id="KW-0812">Transmembrane</keyword>
<gene>
    <name evidence="10" type="ORF">DSM101010T_15530</name>
</gene>
<dbReference type="Pfam" id="PF02687">
    <property type="entry name" value="FtsX"/>
    <property type="match status" value="1"/>
</dbReference>
<dbReference type="RefSeq" id="WP_174404867.1">
    <property type="nucleotide sequence ID" value="NZ_BLVO01000013.1"/>
</dbReference>
<evidence type="ECO:0000256" key="3">
    <source>
        <dbReference type="ARBA" id="ARBA00022475"/>
    </source>
</evidence>
<feature type="transmembrane region" description="Helical" evidence="7">
    <location>
        <begin position="21"/>
        <end position="42"/>
    </location>
</feature>
<organism evidence="10 11">
    <name type="scientific">Desulfovibrio subterraneus</name>
    <dbReference type="NCBI Taxonomy" id="2718620"/>
    <lineage>
        <taxon>Bacteria</taxon>
        <taxon>Pseudomonadati</taxon>
        <taxon>Thermodesulfobacteriota</taxon>
        <taxon>Desulfovibrionia</taxon>
        <taxon>Desulfovibrionales</taxon>
        <taxon>Desulfovibrionaceae</taxon>
        <taxon>Desulfovibrio</taxon>
    </lineage>
</organism>
<accession>A0A7J0BI02</accession>
<dbReference type="GO" id="GO:0005886">
    <property type="term" value="C:plasma membrane"/>
    <property type="evidence" value="ECO:0007669"/>
    <property type="project" value="UniProtKB-SubCell"/>
</dbReference>
<dbReference type="EMBL" id="BLVO01000013">
    <property type="protein sequence ID" value="GFM33188.1"/>
    <property type="molecule type" value="Genomic_DNA"/>
</dbReference>
<dbReference type="PANTHER" id="PTHR43738:SF1">
    <property type="entry name" value="HEMIN TRANSPORT SYSTEM PERMEASE PROTEIN HRTB-RELATED"/>
    <property type="match status" value="1"/>
</dbReference>
<feature type="domain" description="ABC3 transporter permease C-terminal" evidence="8">
    <location>
        <begin position="257"/>
        <end position="369"/>
    </location>
</feature>
<evidence type="ECO:0000256" key="5">
    <source>
        <dbReference type="ARBA" id="ARBA00022989"/>
    </source>
</evidence>
<evidence type="ECO:0000313" key="11">
    <source>
        <dbReference type="Proteomes" id="UP000503840"/>
    </source>
</evidence>
<keyword evidence="3" id="KW-1003">Cell membrane</keyword>